<dbReference type="RefSeq" id="WP_227907940.1">
    <property type="nucleotide sequence ID" value="NZ_JAJFZP010000007.1"/>
</dbReference>
<comment type="caution">
    <text evidence="4">The sequence shown here is derived from an EMBL/GenBank/DDBJ whole genome shotgun (WGS) entry which is preliminary data.</text>
</comment>
<evidence type="ECO:0000256" key="2">
    <source>
        <dbReference type="SAM" id="SignalP"/>
    </source>
</evidence>
<dbReference type="InterPro" id="IPR046281">
    <property type="entry name" value="DUF6318"/>
</dbReference>
<dbReference type="EMBL" id="JAJFZP010000007">
    <property type="protein sequence ID" value="MCC3269509.1"/>
    <property type="molecule type" value="Genomic_DNA"/>
</dbReference>
<name>A0A9X1M335_9MICC</name>
<evidence type="ECO:0000313" key="5">
    <source>
        <dbReference type="Proteomes" id="UP001139264"/>
    </source>
</evidence>
<sequence>HVQSRTISALGVFSMFRTRALSSIPISARMSAAAVAAVLVLGGCSGSGEPEAEAAENVSSSASPSGSASASETATQTATPTPTPTAAYKPATAEGPAENVPLPVMPELAKEKSKEGLEAFAEYWFSLVNYGYETGDTSRVKELSSPECELCEAYYVAMEKGHAGEDWVQGGTLSIVALGTKFVETPEGRYQVILSIKSAPGNDRGPNGVIYREHTPSKDSFAQIMEATYVEGRWVVDLVEGI</sequence>
<dbReference type="Proteomes" id="UP001139264">
    <property type="component" value="Unassembled WGS sequence"/>
</dbReference>
<evidence type="ECO:0000313" key="4">
    <source>
        <dbReference type="EMBL" id="MCC3269509.1"/>
    </source>
</evidence>
<evidence type="ECO:0000256" key="1">
    <source>
        <dbReference type="SAM" id="MobiDB-lite"/>
    </source>
</evidence>
<feature type="domain" description="DUF6318" evidence="3">
    <location>
        <begin position="87"/>
        <end position="237"/>
    </location>
</feature>
<dbReference type="Pfam" id="PF19843">
    <property type="entry name" value="DUF6318"/>
    <property type="match status" value="1"/>
</dbReference>
<feature type="chain" id="PRO_5040964335" evidence="2">
    <location>
        <begin position="37"/>
        <end position="242"/>
    </location>
</feature>
<organism evidence="4 5">
    <name type="scientific">Arthrobacter gengyunqii</name>
    <dbReference type="NCBI Taxonomy" id="2886940"/>
    <lineage>
        <taxon>Bacteria</taxon>
        <taxon>Bacillati</taxon>
        <taxon>Actinomycetota</taxon>
        <taxon>Actinomycetes</taxon>
        <taxon>Micrococcales</taxon>
        <taxon>Micrococcaceae</taxon>
        <taxon>Arthrobacter</taxon>
    </lineage>
</organism>
<gene>
    <name evidence="4" type="ORF">LJ751_09040</name>
</gene>
<proteinExistence type="predicted"/>
<feature type="signal peptide" evidence="2">
    <location>
        <begin position="1"/>
        <end position="36"/>
    </location>
</feature>
<accession>A0A9X1M335</accession>
<feature type="region of interest" description="Disordered" evidence="1">
    <location>
        <begin position="49"/>
        <end position="102"/>
    </location>
</feature>
<protein>
    <submittedName>
        <fullName evidence="4">DUF6318 family protein</fullName>
    </submittedName>
</protein>
<feature type="non-terminal residue" evidence="4">
    <location>
        <position position="1"/>
    </location>
</feature>
<reference evidence="4" key="1">
    <citation type="submission" date="2021-10" db="EMBL/GenBank/DDBJ databases">
        <title>Novel species in genus Arthrobacter.</title>
        <authorList>
            <person name="Liu Y."/>
        </authorList>
    </citation>
    <scope>NUCLEOTIDE SEQUENCE</scope>
    <source>
        <strain evidence="4">Zg-Y809</strain>
    </source>
</reference>
<keyword evidence="2" id="KW-0732">Signal</keyword>
<feature type="compositionally biased region" description="Low complexity" evidence="1">
    <location>
        <begin position="55"/>
        <end position="94"/>
    </location>
</feature>
<evidence type="ECO:0000259" key="3">
    <source>
        <dbReference type="Pfam" id="PF19843"/>
    </source>
</evidence>
<dbReference type="AlphaFoldDB" id="A0A9X1M335"/>